<evidence type="ECO:0000256" key="9">
    <source>
        <dbReference type="ARBA" id="ARBA00022842"/>
    </source>
</evidence>
<evidence type="ECO:0000256" key="5">
    <source>
        <dbReference type="ARBA" id="ARBA00022694"/>
    </source>
</evidence>
<evidence type="ECO:0000256" key="10">
    <source>
        <dbReference type="ARBA" id="ARBA00032441"/>
    </source>
</evidence>
<evidence type="ECO:0000256" key="7">
    <source>
        <dbReference type="ARBA" id="ARBA00022741"/>
    </source>
</evidence>
<reference evidence="11 12" key="1">
    <citation type="submission" date="2019-11" db="EMBL/GenBank/DDBJ databases">
        <authorList>
            <person name="Im W.T."/>
        </authorList>
    </citation>
    <scope>NUCLEOTIDE SEQUENCE [LARGE SCALE GENOMIC DNA]</scope>
    <source>
        <strain evidence="11 12">SB-02</strain>
    </source>
</reference>
<sequence>MELLYQQHEIQKAAQWLLQQAGHRKVLAFFAPMGAGKTTLSAALLQLLGSSDHAGSPTFSIINEYALPNGETLYHMDWYRLRDEEEAIAAGVEDALYSGHRCLVEWPEKAPGLLPPDTLSVRIEPVDEESRRLVVLAEQ</sequence>
<organism evidence="11 12">
    <name type="scientific">Phnomibacter ginsenosidimutans</name>
    <dbReference type="NCBI Taxonomy" id="2676868"/>
    <lineage>
        <taxon>Bacteria</taxon>
        <taxon>Pseudomonadati</taxon>
        <taxon>Bacteroidota</taxon>
        <taxon>Chitinophagia</taxon>
        <taxon>Chitinophagales</taxon>
        <taxon>Chitinophagaceae</taxon>
        <taxon>Phnomibacter</taxon>
    </lineage>
</organism>
<dbReference type="Pfam" id="PF02367">
    <property type="entry name" value="TsaE"/>
    <property type="match status" value="1"/>
</dbReference>
<dbReference type="Proteomes" id="UP000426027">
    <property type="component" value="Chromosome"/>
</dbReference>
<evidence type="ECO:0000313" key="11">
    <source>
        <dbReference type="EMBL" id="QGW29480.1"/>
    </source>
</evidence>
<dbReference type="Gene3D" id="3.40.50.300">
    <property type="entry name" value="P-loop containing nucleotide triphosphate hydrolases"/>
    <property type="match status" value="1"/>
</dbReference>
<evidence type="ECO:0000256" key="1">
    <source>
        <dbReference type="ARBA" id="ARBA00004496"/>
    </source>
</evidence>
<dbReference type="InterPro" id="IPR027417">
    <property type="entry name" value="P-loop_NTPase"/>
</dbReference>
<dbReference type="GO" id="GO:0005737">
    <property type="term" value="C:cytoplasm"/>
    <property type="evidence" value="ECO:0007669"/>
    <property type="project" value="UniProtKB-SubCell"/>
</dbReference>
<keyword evidence="6" id="KW-0479">Metal-binding</keyword>
<protein>
    <recommendedName>
        <fullName evidence="3">tRNA threonylcarbamoyladenosine biosynthesis protein TsaE</fullName>
    </recommendedName>
    <alternativeName>
        <fullName evidence="10">t(6)A37 threonylcarbamoyladenosine biosynthesis protein TsaE</fullName>
    </alternativeName>
</protein>
<keyword evidence="7" id="KW-0547">Nucleotide-binding</keyword>
<keyword evidence="12" id="KW-1185">Reference proteome</keyword>
<keyword evidence="8" id="KW-0067">ATP-binding</keyword>
<keyword evidence="4" id="KW-0963">Cytoplasm</keyword>
<gene>
    <name evidence="11" type="primary">tsaE</name>
    <name evidence="11" type="ORF">GLV81_16435</name>
</gene>
<dbReference type="AlphaFoldDB" id="A0A6I6GGG7"/>
<comment type="subcellular location">
    <subcellularLocation>
        <location evidence="1">Cytoplasm</location>
    </subcellularLocation>
</comment>
<dbReference type="SUPFAM" id="SSF52540">
    <property type="entry name" value="P-loop containing nucleoside triphosphate hydrolases"/>
    <property type="match status" value="1"/>
</dbReference>
<evidence type="ECO:0000256" key="6">
    <source>
        <dbReference type="ARBA" id="ARBA00022723"/>
    </source>
</evidence>
<accession>A0A6I6GGG7</accession>
<evidence type="ECO:0000256" key="3">
    <source>
        <dbReference type="ARBA" id="ARBA00019010"/>
    </source>
</evidence>
<proteinExistence type="inferred from homology"/>
<dbReference type="KEGG" id="fls:GLV81_16435"/>
<keyword evidence="9" id="KW-0460">Magnesium</keyword>
<evidence type="ECO:0000313" key="12">
    <source>
        <dbReference type="Proteomes" id="UP000426027"/>
    </source>
</evidence>
<dbReference type="PANTHER" id="PTHR33540">
    <property type="entry name" value="TRNA THREONYLCARBAMOYLADENOSINE BIOSYNTHESIS PROTEIN TSAE"/>
    <property type="match status" value="1"/>
</dbReference>
<dbReference type="EMBL" id="CP046566">
    <property type="protein sequence ID" value="QGW29480.1"/>
    <property type="molecule type" value="Genomic_DNA"/>
</dbReference>
<dbReference type="GO" id="GO:0046872">
    <property type="term" value="F:metal ion binding"/>
    <property type="evidence" value="ECO:0007669"/>
    <property type="project" value="UniProtKB-KW"/>
</dbReference>
<dbReference type="GO" id="GO:0005524">
    <property type="term" value="F:ATP binding"/>
    <property type="evidence" value="ECO:0007669"/>
    <property type="project" value="UniProtKB-KW"/>
</dbReference>
<dbReference type="RefSeq" id="WP_157479832.1">
    <property type="nucleotide sequence ID" value="NZ_CP046566.1"/>
</dbReference>
<keyword evidence="5" id="KW-0819">tRNA processing</keyword>
<comment type="similarity">
    <text evidence="2">Belongs to the TsaE family.</text>
</comment>
<name>A0A6I6GGG7_9BACT</name>
<evidence type="ECO:0000256" key="8">
    <source>
        <dbReference type="ARBA" id="ARBA00022840"/>
    </source>
</evidence>
<dbReference type="GO" id="GO:0016740">
    <property type="term" value="F:transferase activity"/>
    <property type="evidence" value="ECO:0007669"/>
    <property type="project" value="UniProtKB-KW"/>
</dbReference>
<dbReference type="GO" id="GO:0002949">
    <property type="term" value="P:tRNA threonylcarbamoyladenosine modification"/>
    <property type="evidence" value="ECO:0007669"/>
    <property type="project" value="InterPro"/>
</dbReference>
<evidence type="ECO:0000256" key="2">
    <source>
        <dbReference type="ARBA" id="ARBA00007599"/>
    </source>
</evidence>
<evidence type="ECO:0000256" key="4">
    <source>
        <dbReference type="ARBA" id="ARBA00022490"/>
    </source>
</evidence>
<dbReference type="InterPro" id="IPR003442">
    <property type="entry name" value="T6A_TsaE"/>
</dbReference>
<dbReference type="NCBIfam" id="TIGR00150">
    <property type="entry name" value="T6A_YjeE"/>
    <property type="match status" value="1"/>
</dbReference>
<dbReference type="PANTHER" id="PTHR33540:SF2">
    <property type="entry name" value="TRNA THREONYLCARBAMOYLADENOSINE BIOSYNTHESIS PROTEIN TSAE"/>
    <property type="match status" value="1"/>
</dbReference>
<keyword evidence="11" id="KW-0808">Transferase</keyword>